<proteinExistence type="predicted"/>
<dbReference type="EMBL" id="CVMT01000009">
    <property type="protein sequence ID" value="CRG91423.1"/>
    <property type="molecule type" value="Genomic_DNA"/>
</dbReference>
<dbReference type="OrthoDB" id="2555959at2759"/>
<dbReference type="OMA" id="MAWASIG"/>
<dbReference type="STRING" id="28573.A0A0U1M708"/>
<name>A0A0U1M708_TALIS</name>
<dbReference type="Proteomes" id="UP000054383">
    <property type="component" value="Unassembled WGS sequence"/>
</dbReference>
<evidence type="ECO:0000313" key="1">
    <source>
        <dbReference type="EMBL" id="CRG91423.1"/>
    </source>
</evidence>
<sequence length="66" mass="7508">MSFWSSYKNLSPRTRLFFGVGLMVWAGIGMTASPQVESALGMVPTEQEKEELEQKMNVRVVRVDKE</sequence>
<organism evidence="1 2">
    <name type="scientific">Talaromyces islandicus</name>
    <name type="common">Penicillium islandicum</name>
    <dbReference type="NCBI Taxonomy" id="28573"/>
    <lineage>
        <taxon>Eukaryota</taxon>
        <taxon>Fungi</taxon>
        <taxon>Dikarya</taxon>
        <taxon>Ascomycota</taxon>
        <taxon>Pezizomycotina</taxon>
        <taxon>Eurotiomycetes</taxon>
        <taxon>Eurotiomycetidae</taxon>
        <taxon>Eurotiales</taxon>
        <taxon>Trichocomaceae</taxon>
        <taxon>Talaromyces</taxon>
        <taxon>Talaromyces sect. Islandici</taxon>
    </lineage>
</organism>
<gene>
    <name evidence="1" type="ORF">PISL3812_08471</name>
</gene>
<reference evidence="1 2" key="1">
    <citation type="submission" date="2015-04" db="EMBL/GenBank/DDBJ databases">
        <authorList>
            <person name="Syromyatnikov M.Y."/>
            <person name="Popov V.N."/>
        </authorList>
    </citation>
    <scope>NUCLEOTIDE SEQUENCE [LARGE SCALE GENOMIC DNA]</scope>
    <source>
        <strain evidence="1">WF-38-12</strain>
    </source>
</reference>
<keyword evidence="2" id="KW-1185">Reference proteome</keyword>
<dbReference type="AlphaFoldDB" id="A0A0U1M708"/>
<protein>
    <submittedName>
        <fullName evidence="1">Uncharacterized protein</fullName>
    </submittedName>
</protein>
<accession>A0A0U1M708</accession>
<evidence type="ECO:0000313" key="2">
    <source>
        <dbReference type="Proteomes" id="UP000054383"/>
    </source>
</evidence>